<dbReference type="OrthoDB" id="547161at2759"/>
<reference evidence="2 3" key="1">
    <citation type="journal article" date="2007" name="Science">
        <title>The Chlamydomonas genome reveals the evolution of key animal and plant functions.</title>
        <authorList>
            <person name="Merchant S.S."/>
            <person name="Prochnik S.E."/>
            <person name="Vallon O."/>
            <person name="Harris E.H."/>
            <person name="Karpowicz S.J."/>
            <person name="Witman G.B."/>
            <person name="Terry A."/>
            <person name="Salamov A."/>
            <person name="Fritz-Laylin L.K."/>
            <person name="Marechal-Drouard L."/>
            <person name="Marshall W.F."/>
            <person name="Qu L.H."/>
            <person name="Nelson D.R."/>
            <person name="Sanderfoot A.A."/>
            <person name="Spalding M.H."/>
            <person name="Kapitonov V.V."/>
            <person name="Ren Q."/>
            <person name="Ferris P."/>
            <person name="Lindquist E."/>
            <person name="Shapiro H."/>
            <person name="Lucas S.M."/>
            <person name="Grimwood J."/>
            <person name="Schmutz J."/>
            <person name="Cardol P."/>
            <person name="Cerutti H."/>
            <person name="Chanfreau G."/>
            <person name="Chen C.L."/>
            <person name="Cognat V."/>
            <person name="Croft M.T."/>
            <person name="Dent R."/>
            <person name="Dutcher S."/>
            <person name="Fernandez E."/>
            <person name="Fukuzawa H."/>
            <person name="Gonzalez-Ballester D."/>
            <person name="Gonzalez-Halphen D."/>
            <person name="Hallmann A."/>
            <person name="Hanikenne M."/>
            <person name="Hippler M."/>
            <person name="Inwood W."/>
            <person name="Jabbari K."/>
            <person name="Kalanon M."/>
            <person name="Kuras R."/>
            <person name="Lefebvre P.A."/>
            <person name="Lemaire S.D."/>
            <person name="Lobanov A.V."/>
            <person name="Lohr M."/>
            <person name="Manuell A."/>
            <person name="Meier I."/>
            <person name="Mets L."/>
            <person name="Mittag M."/>
            <person name="Mittelmeier T."/>
            <person name="Moroney J.V."/>
            <person name="Moseley J."/>
            <person name="Napoli C."/>
            <person name="Nedelcu A.M."/>
            <person name="Niyogi K."/>
            <person name="Novoselov S.V."/>
            <person name="Paulsen I.T."/>
            <person name="Pazour G."/>
            <person name="Purton S."/>
            <person name="Ral J.P."/>
            <person name="Riano-Pachon D.M."/>
            <person name="Riekhof W."/>
            <person name="Rymarquis L."/>
            <person name="Schroda M."/>
            <person name="Stern D."/>
            <person name="Umen J."/>
            <person name="Willows R."/>
            <person name="Wilson N."/>
            <person name="Zimmer S.L."/>
            <person name="Allmer J."/>
            <person name="Balk J."/>
            <person name="Bisova K."/>
            <person name="Chen C.J."/>
            <person name="Elias M."/>
            <person name="Gendler K."/>
            <person name="Hauser C."/>
            <person name="Lamb M.R."/>
            <person name="Ledford H."/>
            <person name="Long J.C."/>
            <person name="Minagawa J."/>
            <person name="Page M.D."/>
            <person name="Pan J."/>
            <person name="Pootakham W."/>
            <person name="Roje S."/>
            <person name="Rose A."/>
            <person name="Stahlberg E."/>
            <person name="Terauchi A.M."/>
            <person name="Yang P."/>
            <person name="Ball S."/>
            <person name="Bowler C."/>
            <person name="Dieckmann C.L."/>
            <person name="Gladyshev V.N."/>
            <person name="Green P."/>
            <person name="Jorgensen R."/>
            <person name="Mayfield S."/>
            <person name="Mueller-Roeber B."/>
            <person name="Rajamani S."/>
            <person name="Sayre R.T."/>
            <person name="Brokstein P."/>
            <person name="Dubchak I."/>
            <person name="Goodstein D."/>
            <person name="Hornick L."/>
            <person name="Huang Y.W."/>
            <person name="Jhaveri J."/>
            <person name="Luo Y."/>
            <person name="Martinez D."/>
            <person name="Ngau W.C."/>
            <person name="Otillar B."/>
            <person name="Poliakov A."/>
            <person name="Porter A."/>
            <person name="Szajkowski L."/>
            <person name="Werner G."/>
            <person name="Zhou K."/>
            <person name="Grigoriev I.V."/>
            <person name="Rokhsar D.S."/>
            <person name="Grossman A.R."/>
        </authorList>
    </citation>
    <scope>NUCLEOTIDE SEQUENCE [LARGE SCALE GENOMIC DNA]</scope>
    <source>
        <strain evidence="3">CC-503</strain>
    </source>
</reference>
<evidence type="ECO:0000313" key="3">
    <source>
        <dbReference type="Proteomes" id="UP000006906"/>
    </source>
</evidence>
<keyword evidence="3" id="KW-1185">Reference proteome</keyword>
<feature type="region of interest" description="Disordered" evidence="1">
    <location>
        <begin position="141"/>
        <end position="196"/>
    </location>
</feature>
<feature type="compositionally biased region" description="Polar residues" evidence="1">
    <location>
        <begin position="210"/>
        <end position="229"/>
    </location>
</feature>
<dbReference type="InParanoid" id="A0A2K3DND9"/>
<sequence length="487" mass="52270">MYDFCGMHQPIEDYSDLMPELFGHGKGMPVSMDWGQPAYHQQASQPVQQLSQQTSLPLATSPKDEPCSMGFAVGASRRRKAAPKSLRPQQIAIIELQKQLDVLIKEHDVVATENSRLKARLRVIEAVLPVRECKARLAQAAGLGSRTAPEPESPALAGLLDLPAPSPSSSFTTSTCPSGADADDTASAQDPISSSSMGFDSLGRSYSGATSLAAPSSGATARTCTTSGTAAPDSARRQHHKAQQQQQQQQQQQVEDEARWQQAWQTWVREAALLVNAHDARPNELYVKRVEEAFARLKAAAVYGCAKHPELICNMRQVNMETGVEEVPPDSFWTLVASGMRLTPAQVADCRTALTLYRERMEVVMAERRSLADQLASCMGALHLAEAEGRAAPGSMQRERLTLEAEEVAAALDTNVAAEGHTTMLARDLLNSTLLTKMQCARISVLSYPYFPDALALLTAAVDISERPSKSGGSGGAAAAGEAAANS</sequence>
<accession>A0A2K3DND9</accession>
<dbReference type="Proteomes" id="UP000006906">
    <property type="component" value="Chromosome 6"/>
</dbReference>
<name>A0A2K3DND9_CHLRE</name>
<dbReference type="PaxDb" id="3055-EDP08471"/>
<dbReference type="ExpressionAtlas" id="A0A2K3DND9">
    <property type="expression patterns" value="differential"/>
</dbReference>
<feature type="compositionally biased region" description="Low complexity" evidence="1">
    <location>
        <begin position="243"/>
        <end position="253"/>
    </location>
</feature>
<organism evidence="2 3">
    <name type="scientific">Chlamydomonas reinhardtii</name>
    <name type="common">Chlamydomonas smithii</name>
    <dbReference type="NCBI Taxonomy" id="3055"/>
    <lineage>
        <taxon>Eukaryota</taxon>
        <taxon>Viridiplantae</taxon>
        <taxon>Chlorophyta</taxon>
        <taxon>core chlorophytes</taxon>
        <taxon>Chlorophyceae</taxon>
        <taxon>CS clade</taxon>
        <taxon>Chlamydomonadales</taxon>
        <taxon>Chlamydomonadaceae</taxon>
        <taxon>Chlamydomonas</taxon>
    </lineage>
</organism>
<dbReference type="GeneID" id="5721843"/>
<feature type="region of interest" description="Disordered" evidence="1">
    <location>
        <begin position="467"/>
        <end position="487"/>
    </location>
</feature>
<dbReference type="EMBL" id="CM008967">
    <property type="protein sequence ID" value="PNW82032.1"/>
    <property type="molecule type" value="Genomic_DNA"/>
</dbReference>
<proteinExistence type="predicted"/>
<dbReference type="KEGG" id="cre:CHLRE_06g270950v5"/>
<evidence type="ECO:0000313" key="2">
    <source>
        <dbReference type="EMBL" id="PNW82032.1"/>
    </source>
</evidence>
<dbReference type="AlphaFoldDB" id="A0A2K3DND9"/>
<protein>
    <recommendedName>
        <fullName evidence="4">BZIP domain-containing protein</fullName>
    </recommendedName>
</protein>
<dbReference type="Gramene" id="PNW82032">
    <property type="protein sequence ID" value="PNW82032"/>
    <property type="gene ID" value="CHLRE_06g270950v5"/>
</dbReference>
<feature type="region of interest" description="Disordered" evidence="1">
    <location>
        <begin position="210"/>
        <end position="254"/>
    </location>
</feature>
<evidence type="ECO:0000256" key="1">
    <source>
        <dbReference type="SAM" id="MobiDB-lite"/>
    </source>
</evidence>
<dbReference type="RefSeq" id="XP_001696494.2">
    <property type="nucleotide sequence ID" value="XM_001696442.3"/>
</dbReference>
<feature type="compositionally biased region" description="Polar residues" evidence="1">
    <location>
        <begin position="186"/>
        <end position="196"/>
    </location>
</feature>
<evidence type="ECO:0008006" key="4">
    <source>
        <dbReference type="Google" id="ProtNLM"/>
    </source>
</evidence>
<gene>
    <name evidence="2" type="ORF">CHLRE_06g270950v5</name>
</gene>
<feature type="compositionally biased region" description="Low complexity" evidence="1">
    <location>
        <begin position="153"/>
        <end position="178"/>
    </location>
</feature>